<dbReference type="InterPro" id="IPR000198">
    <property type="entry name" value="RhoGAP_dom"/>
</dbReference>
<evidence type="ECO:0000259" key="2">
    <source>
        <dbReference type="PROSITE" id="PS50191"/>
    </source>
</evidence>
<feature type="compositionally biased region" description="Low complexity" evidence="1">
    <location>
        <begin position="792"/>
        <end position="826"/>
    </location>
</feature>
<evidence type="ECO:0000313" key="4">
    <source>
        <dbReference type="EMBL" id="PWN99571.1"/>
    </source>
</evidence>
<proteinExistence type="predicted"/>
<evidence type="ECO:0000256" key="1">
    <source>
        <dbReference type="SAM" id="MobiDB-lite"/>
    </source>
</evidence>
<reference evidence="4 5" key="1">
    <citation type="journal article" date="2018" name="Mol. Biol. Evol.">
        <title>Broad Genomic Sampling Reveals a Smut Pathogenic Ancestry of the Fungal Clade Ustilaginomycotina.</title>
        <authorList>
            <person name="Kijpornyongpan T."/>
            <person name="Mondo S.J."/>
            <person name="Barry K."/>
            <person name="Sandor L."/>
            <person name="Lee J."/>
            <person name="Lipzen A."/>
            <person name="Pangilinan J."/>
            <person name="LaButti K."/>
            <person name="Hainaut M."/>
            <person name="Henrissat B."/>
            <person name="Grigoriev I.V."/>
            <person name="Spatafora J.W."/>
            <person name="Aime M.C."/>
        </authorList>
    </citation>
    <scope>NUCLEOTIDE SEQUENCE [LARGE SCALE GENOMIC DNA]</scope>
    <source>
        <strain evidence="4 5">MCA 4186</strain>
    </source>
</reference>
<organism evidence="4 5">
    <name type="scientific">Tilletiopsis washingtonensis</name>
    <dbReference type="NCBI Taxonomy" id="58919"/>
    <lineage>
        <taxon>Eukaryota</taxon>
        <taxon>Fungi</taxon>
        <taxon>Dikarya</taxon>
        <taxon>Basidiomycota</taxon>
        <taxon>Ustilaginomycotina</taxon>
        <taxon>Exobasidiomycetes</taxon>
        <taxon>Entylomatales</taxon>
        <taxon>Entylomatales incertae sedis</taxon>
        <taxon>Tilletiopsis</taxon>
    </lineage>
</organism>
<protein>
    <submittedName>
        <fullName evidence="4">RhoGAP-domain-containing protein</fullName>
    </submittedName>
</protein>
<sequence>MADESLRAAAAAARPTPPPTRFGMLASYFRGAPRSDELAQSAGSTKAHPAASSDQQADTSRRDVSGPITAPGGWGALLTWRGAPPIDSAAADEASTASHKDAETSAHAHLAETTDVRRDTRSHSGTQPRRSRAAIPFSRDSTSDAALGHFGSGTATALPHEARDRQAVAPHMIPQTDQLAAKLAEAASPAVVAGDAPTPAYATLSRLSKRPSFAPMHHVDEAQGVRRPSGQAPRAVDATVWRDEWTAEKEAHEKIDEVVRLCISQAGLDWELRPLVVLSVASLPDQRRVDYDALLERLLAALSLYVESEYSVVLLAAGGKHRPAWSWIWKAHRIIDRKYRKNLKKLYIVHPTLFTRTLVQFVSKGSYFVSPKFARKIVQCASLSELASHVPLSQIELPPEVLVHDLSLSDGLQTRNAAEEGEQRSTAIFGVPLDQLMGPVGERDTLPRVVRDCVEALRHDVGPTGQGISGLDTDGIFRRSPSSVLLRAAQTAYDGGHPVVLARYGDMHLPAALLKTYLRELPPIFPSELYPLISACPSPFAAEEEALQFIRQRILPAVQPPCNLLLLGYVIELMHDVAARSSRNRMDAANLATVLAPNLVRSSDPLRDIAICRVDGLQSRDTSTKSQLEKRGSASTGPTTLGTVLRLCIERAYELFEQVASEPPTLPRHDLSEGPNEPGAQASSTIADAVLRRARATTSSSLGTVSASSSAQSSPTLERPPWLKSGTVSPVLPASPQPVPTALASTSTATRASASAERPASSTDALTSPASRKTARSIVGTTGDSTTHRASRFSGTLGRSSSTSLRLTSARLQSSGSIRSPSSPAAASGATFAAVSPSASATDICQLLGSTSGVALAGISASGSFTGGPRIVSGPGPAGAATAPEPRAIASGHAAGAALGDAPATPMRLHAPTAPRPLSEVVEAADATGS</sequence>
<feature type="compositionally biased region" description="Basic and acidic residues" evidence="1">
    <location>
        <begin position="98"/>
        <end position="122"/>
    </location>
</feature>
<dbReference type="STRING" id="58919.A0A316ZDG6"/>
<dbReference type="RefSeq" id="XP_025599850.1">
    <property type="nucleotide sequence ID" value="XM_025740827.1"/>
</dbReference>
<dbReference type="Pfam" id="PF00620">
    <property type="entry name" value="RhoGAP"/>
    <property type="match status" value="1"/>
</dbReference>
<feature type="region of interest" description="Disordered" evidence="1">
    <location>
        <begin position="876"/>
        <end position="930"/>
    </location>
</feature>
<keyword evidence="5" id="KW-1185">Reference proteome</keyword>
<evidence type="ECO:0000259" key="3">
    <source>
        <dbReference type="PROSITE" id="PS50238"/>
    </source>
</evidence>
<dbReference type="GO" id="GO:0007264">
    <property type="term" value="P:small GTPase-mediated signal transduction"/>
    <property type="evidence" value="ECO:0007669"/>
    <property type="project" value="TreeGrafter"/>
</dbReference>
<dbReference type="Gene3D" id="1.10.555.10">
    <property type="entry name" value="Rho GTPase activation protein"/>
    <property type="match status" value="1"/>
</dbReference>
<feature type="region of interest" description="Disordered" evidence="1">
    <location>
        <begin position="695"/>
        <end position="826"/>
    </location>
</feature>
<name>A0A316ZDG6_9BASI</name>
<feature type="compositionally biased region" description="Low complexity" evidence="1">
    <location>
        <begin position="87"/>
        <end position="97"/>
    </location>
</feature>
<dbReference type="CDD" id="cd00170">
    <property type="entry name" value="SEC14"/>
    <property type="match status" value="1"/>
</dbReference>
<feature type="compositionally biased region" description="Low complexity" evidence="1">
    <location>
        <begin position="696"/>
        <end position="714"/>
    </location>
</feature>
<dbReference type="Proteomes" id="UP000245946">
    <property type="component" value="Unassembled WGS sequence"/>
</dbReference>
<dbReference type="Pfam" id="PF13716">
    <property type="entry name" value="CRAL_TRIO_2"/>
    <property type="match status" value="1"/>
</dbReference>
<dbReference type="PANTHER" id="PTHR45808:SF2">
    <property type="entry name" value="RHO GTPASE-ACTIVATING PROTEIN 68F"/>
    <property type="match status" value="1"/>
</dbReference>
<feature type="compositionally biased region" description="Low complexity" evidence="1">
    <location>
        <begin position="740"/>
        <end position="763"/>
    </location>
</feature>
<dbReference type="GO" id="GO:0005096">
    <property type="term" value="F:GTPase activator activity"/>
    <property type="evidence" value="ECO:0007669"/>
    <property type="project" value="TreeGrafter"/>
</dbReference>
<dbReference type="InterPro" id="IPR036865">
    <property type="entry name" value="CRAL-TRIO_dom_sf"/>
</dbReference>
<gene>
    <name evidence="4" type="ORF">FA09DRAFT_315958</name>
</gene>
<dbReference type="AlphaFoldDB" id="A0A316ZDG6"/>
<accession>A0A316ZDG6</accession>
<dbReference type="EMBL" id="KZ819287">
    <property type="protein sequence ID" value="PWN99571.1"/>
    <property type="molecule type" value="Genomic_DNA"/>
</dbReference>
<dbReference type="PANTHER" id="PTHR45808">
    <property type="entry name" value="RHO GTPASE-ACTIVATING PROTEIN 68F"/>
    <property type="match status" value="1"/>
</dbReference>
<evidence type="ECO:0000313" key="5">
    <source>
        <dbReference type="Proteomes" id="UP000245946"/>
    </source>
</evidence>
<dbReference type="SUPFAM" id="SSF48350">
    <property type="entry name" value="GTPase activation domain, GAP"/>
    <property type="match status" value="1"/>
</dbReference>
<dbReference type="GO" id="GO:0005737">
    <property type="term" value="C:cytoplasm"/>
    <property type="evidence" value="ECO:0007669"/>
    <property type="project" value="TreeGrafter"/>
</dbReference>
<feature type="domain" description="Rho-GAP" evidence="3">
    <location>
        <begin position="431"/>
        <end position="656"/>
    </location>
</feature>
<dbReference type="OrthoDB" id="19923at2759"/>
<dbReference type="SMART" id="SM00324">
    <property type="entry name" value="RhoGAP"/>
    <property type="match status" value="1"/>
</dbReference>
<dbReference type="InterPro" id="IPR001251">
    <property type="entry name" value="CRAL-TRIO_dom"/>
</dbReference>
<dbReference type="PROSITE" id="PS50238">
    <property type="entry name" value="RHOGAP"/>
    <property type="match status" value="1"/>
</dbReference>
<feature type="domain" description="CRAL-TRIO" evidence="2">
    <location>
        <begin position="267"/>
        <end position="401"/>
    </location>
</feature>
<dbReference type="PROSITE" id="PS50191">
    <property type="entry name" value="CRAL_TRIO"/>
    <property type="match status" value="1"/>
</dbReference>
<feature type="region of interest" description="Disordered" evidence="1">
    <location>
        <begin position="663"/>
        <end position="683"/>
    </location>
</feature>
<dbReference type="Gene3D" id="3.40.525.10">
    <property type="entry name" value="CRAL-TRIO lipid binding domain"/>
    <property type="match status" value="1"/>
</dbReference>
<feature type="region of interest" description="Disordered" evidence="1">
    <location>
        <begin position="1"/>
        <end position="156"/>
    </location>
</feature>
<feature type="compositionally biased region" description="Low complexity" evidence="1">
    <location>
        <begin position="876"/>
        <end position="904"/>
    </location>
</feature>
<dbReference type="GeneID" id="37268371"/>
<dbReference type="InterPro" id="IPR008936">
    <property type="entry name" value="Rho_GTPase_activation_prot"/>
</dbReference>
<dbReference type="SUPFAM" id="SSF52087">
    <property type="entry name" value="CRAL/TRIO domain"/>
    <property type="match status" value="1"/>
</dbReference>